<feature type="domain" description="Zinc knuckle CX2CX4HX4C" evidence="3">
    <location>
        <begin position="7"/>
        <end position="54"/>
    </location>
</feature>
<dbReference type="InterPro" id="IPR005135">
    <property type="entry name" value="Endo/exonuclease/phosphatase"/>
</dbReference>
<protein>
    <recommendedName>
        <fullName evidence="6">Endonuclease/exonuclease/phosphatase domain-containing protein</fullName>
    </recommendedName>
</protein>
<feature type="domain" description="Endonuclease/exonuclease/phosphatase" evidence="2">
    <location>
        <begin position="163"/>
        <end position="301"/>
    </location>
</feature>
<dbReference type="EMBL" id="JAIWQS010000006">
    <property type="protein sequence ID" value="KAJ8761656.1"/>
    <property type="molecule type" value="Genomic_DNA"/>
</dbReference>
<evidence type="ECO:0000259" key="3">
    <source>
        <dbReference type="Pfam" id="PF14392"/>
    </source>
</evidence>
<dbReference type="InterPro" id="IPR036691">
    <property type="entry name" value="Endo/exonu/phosph_ase_sf"/>
</dbReference>
<organism evidence="4 5">
    <name type="scientific">Erythroxylum novogranatense</name>
    <dbReference type="NCBI Taxonomy" id="1862640"/>
    <lineage>
        <taxon>Eukaryota</taxon>
        <taxon>Viridiplantae</taxon>
        <taxon>Streptophyta</taxon>
        <taxon>Embryophyta</taxon>
        <taxon>Tracheophyta</taxon>
        <taxon>Spermatophyta</taxon>
        <taxon>Magnoliopsida</taxon>
        <taxon>eudicotyledons</taxon>
        <taxon>Gunneridae</taxon>
        <taxon>Pentapetalae</taxon>
        <taxon>rosids</taxon>
        <taxon>fabids</taxon>
        <taxon>Malpighiales</taxon>
        <taxon>Erythroxylaceae</taxon>
        <taxon>Erythroxylum</taxon>
    </lineage>
</organism>
<keyword evidence="5" id="KW-1185">Reference proteome</keyword>
<reference evidence="4 5" key="1">
    <citation type="submission" date="2021-09" db="EMBL/GenBank/DDBJ databases">
        <title>Genomic insights and catalytic innovation underlie evolution of tropane alkaloids biosynthesis.</title>
        <authorList>
            <person name="Wang Y.-J."/>
            <person name="Tian T."/>
            <person name="Huang J.-P."/>
            <person name="Huang S.-X."/>
        </authorList>
    </citation>
    <scope>NUCLEOTIDE SEQUENCE [LARGE SCALE GENOMIC DNA]</scope>
    <source>
        <strain evidence="4">KIB-2018</strain>
        <tissue evidence="4">Leaf</tissue>
    </source>
</reference>
<evidence type="ECO:0000256" key="1">
    <source>
        <dbReference type="SAM" id="MobiDB-lite"/>
    </source>
</evidence>
<gene>
    <name evidence="4" type="ORF">K2173_004432</name>
</gene>
<evidence type="ECO:0000313" key="4">
    <source>
        <dbReference type="EMBL" id="KAJ8761656.1"/>
    </source>
</evidence>
<accession>A0AAV8T5K9</accession>
<dbReference type="Pfam" id="PF03372">
    <property type="entry name" value="Exo_endo_phos"/>
    <property type="match status" value="1"/>
</dbReference>
<dbReference type="InterPro" id="IPR025836">
    <property type="entry name" value="Zn_knuckle_CX2CX4HX4C"/>
</dbReference>
<dbReference type="Pfam" id="PF14392">
    <property type="entry name" value="zf-CCHC_4"/>
    <property type="match status" value="1"/>
</dbReference>
<dbReference type="AlphaFoldDB" id="A0AAV8T5K9"/>
<evidence type="ECO:0000313" key="5">
    <source>
        <dbReference type="Proteomes" id="UP001159364"/>
    </source>
</evidence>
<dbReference type="GO" id="GO:0003824">
    <property type="term" value="F:catalytic activity"/>
    <property type="evidence" value="ECO:0007669"/>
    <property type="project" value="InterPro"/>
</dbReference>
<feature type="compositionally biased region" description="Basic and acidic residues" evidence="1">
    <location>
        <begin position="158"/>
        <end position="170"/>
    </location>
</feature>
<dbReference type="SUPFAM" id="SSF56219">
    <property type="entry name" value="DNase I-like"/>
    <property type="match status" value="1"/>
</dbReference>
<dbReference type="PANTHER" id="PTHR33710">
    <property type="entry name" value="BNAC02G09200D PROTEIN"/>
    <property type="match status" value="1"/>
</dbReference>
<dbReference type="Gene3D" id="3.60.10.10">
    <property type="entry name" value="Endonuclease/exonuclease/phosphatase"/>
    <property type="match status" value="1"/>
</dbReference>
<evidence type="ECO:0000259" key="2">
    <source>
        <dbReference type="Pfam" id="PF03372"/>
    </source>
</evidence>
<dbReference type="PANTHER" id="PTHR33710:SF79">
    <property type="entry name" value="OS06G0205337 PROTEIN"/>
    <property type="match status" value="1"/>
</dbReference>
<evidence type="ECO:0008006" key="6">
    <source>
        <dbReference type="Google" id="ProtNLM"/>
    </source>
</evidence>
<proteinExistence type="predicted"/>
<sequence length="364" mass="41196">MKIRVRMDIRQPLKRKKKLIDFDGHPFYVTFRYQQIQVYCYFCGKLSHTDSFCDLLLHHKKGDPQPLWSENLRATPHRITLPFSSWLRPDLAGTSLLSGPSIIGNNLNVPLPSQTFLNSFLGAHKYGDQMGLMQSSMDMDQMGGTQLLSNGPSEDDPIDNHDEEKKRARVRSDGTQWRLTGFYGFPERTRRRASWNLLRALAARSQLPWLCCGDFNDITALYEKLGGPPRPSHLMSGFREALSDAHLSDILQVGSSFTYTYREGSAACVKEKLDRACSTVEWSSLFRDAICSVLVAPVSDHSPLLIDIASTSSEGVHRRFLFDNSWLSEPDLGETVDREWVAGATLSFSHRTSLVVDHIQLWGK</sequence>
<feature type="region of interest" description="Disordered" evidence="1">
    <location>
        <begin position="141"/>
        <end position="170"/>
    </location>
</feature>
<name>A0AAV8T5K9_9ROSI</name>
<dbReference type="Proteomes" id="UP001159364">
    <property type="component" value="Linkage Group LG06"/>
</dbReference>
<comment type="caution">
    <text evidence="4">The sequence shown here is derived from an EMBL/GenBank/DDBJ whole genome shotgun (WGS) entry which is preliminary data.</text>
</comment>
<feature type="compositionally biased region" description="Polar residues" evidence="1">
    <location>
        <begin position="141"/>
        <end position="152"/>
    </location>
</feature>